<feature type="region of interest" description="Disordered" evidence="1">
    <location>
        <begin position="344"/>
        <end position="364"/>
    </location>
</feature>
<feature type="compositionally biased region" description="Polar residues" evidence="1">
    <location>
        <begin position="627"/>
        <end position="637"/>
    </location>
</feature>
<evidence type="ECO:0000313" key="3">
    <source>
        <dbReference type="Proteomes" id="UP001194580"/>
    </source>
</evidence>
<feature type="region of interest" description="Disordered" evidence="1">
    <location>
        <begin position="507"/>
        <end position="539"/>
    </location>
</feature>
<dbReference type="Proteomes" id="UP001194580">
    <property type="component" value="Unassembled WGS sequence"/>
</dbReference>
<feature type="region of interest" description="Disordered" evidence="1">
    <location>
        <begin position="274"/>
        <end position="296"/>
    </location>
</feature>
<feature type="region of interest" description="Disordered" evidence="1">
    <location>
        <begin position="401"/>
        <end position="486"/>
    </location>
</feature>
<feature type="region of interest" description="Disordered" evidence="1">
    <location>
        <begin position="603"/>
        <end position="646"/>
    </location>
</feature>
<protein>
    <submittedName>
        <fullName evidence="2">Uncharacterized protein</fullName>
    </submittedName>
</protein>
<sequence>MATLAHSTSTPNPTSSKQLRNEFVTAWLQRQIIDPTIDSAIDCDDHLDTNQIEDYHVSDYHVSDQHRLHPGTITSYNSYHHLLQANHSTALTSRTTLVQGHGHRRCLSLMNPSTSPVTPTKTINYDEQLQQQLEWHHQNYQHLHTTIATTTVIPQYPEYPVHPYIEEHTPYWPPQRTAEELAWERHNYYLRLQAEEEELIERLQSNRKQNRGHRTQNKTLNHLWQPRPDTSSVARTGSLNRLSGPSLLSAETSRVLGLCRSSTLSAVKKIGFAKKDTTSRSSRSTSPLPVSSNTNAIQSNIDDDSILTQGLAIHSYERITTTASNMTAATASSSTLFSFSPKSSTLSAMGASSPPPKNLLKDHLGPSLKSLARRCSTRFGRSSRSNSYAGPSGAAVVEYPHGRRSLGSHPSQKQRGHLYDFKQLPTGPTGGSTEISKSSRPQEGRHRRSLSSERIPVHRTVTLSRSKSTRAPSSTPMVKKHDDHPSPIMTVLDLPYRPHRNSLRFANGRGLDFSNTPNLTTASSSSNHSNRSSVDFKRNAMSSSSLPSVVEDKEMVPMITTSLVDNLESPSAVIVSSLVPTSVLDLEEHETMRQQIVAILSLDRNDMRRRPSSKPRSRSTTPRIPQDHSTSQQEDPSQQQQQQQQQQLEYLSPLAMEAQEVLPEDPKTIQEQEVAAELADPCEYIAFMLVPKTQYEFQPLIAH</sequence>
<proteinExistence type="predicted"/>
<evidence type="ECO:0000313" key="2">
    <source>
        <dbReference type="EMBL" id="KAG0276772.1"/>
    </source>
</evidence>
<dbReference type="EMBL" id="JAAAIL010000338">
    <property type="protein sequence ID" value="KAG0276772.1"/>
    <property type="molecule type" value="Genomic_DNA"/>
</dbReference>
<feature type="compositionally biased region" description="Basic residues" evidence="1">
    <location>
        <begin position="402"/>
        <end position="416"/>
    </location>
</feature>
<name>A0AAD4DFW6_9FUNG</name>
<evidence type="ECO:0000256" key="1">
    <source>
        <dbReference type="SAM" id="MobiDB-lite"/>
    </source>
</evidence>
<feature type="compositionally biased region" description="Polar residues" evidence="1">
    <location>
        <begin position="461"/>
        <end position="476"/>
    </location>
</feature>
<comment type="caution">
    <text evidence="2">The sequence shown here is derived from an EMBL/GenBank/DDBJ whole genome shotgun (WGS) entry which is preliminary data.</text>
</comment>
<feature type="compositionally biased region" description="Polar residues" evidence="1">
    <location>
        <begin position="431"/>
        <end position="441"/>
    </location>
</feature>
<dbReference type="AlphaFoldDB" id="A0AAD4DFW6"/>
<reference evidence="2" key="1">
    <citation type="journal article" date="2020" name="Fungal Divers.">
        <title>Resolving the Mortierellaceae phylogeny through synthesis of multi-gene phylogenetics and phylogenomics.</title>
        <authorList>
            <person name="Vandepol N."/>
            <person name="Liber J."/>
            <person name="Desiro A."/>
            <person name="Na H."/>
            <person name="Kennedy M."/>
            <person name="Barry K."/>
            <person name="Grigoriev I.V."/>
            <person name="Miller A.N."/>
            <person name="O'Donnell K."/>
            <person name="Stajich J.E."/>
            <person name="Bonito G."/>
        </authorList>
    </citation>
    <scope>NUCLEOTIDE SEQUENCE</scope>
    <source>
        <strain evidence="2">NRRL 28262</strain>
    </source>
</reference>
<feature type="compositionally biased region" description="Polar residues" evidence="1">
    <location>
        <begin position="513"/>
        <end position="522"/>
    </location>
</feature>
<accession>A0AAD4DFW6</accession>
<keyword evidence="3" id="KW-1185">Reference proteome</keyword>
<organism evidence="2 3">
    <name type="scientific">Linnemannia exigua</name>
    <dbReference type="NCBI Taxonomy" id="604196"/>
    <lineage>
        <taxon>Eukaryota</taxon>
        <taxon>Fungi</taxon>
        <taxon>Fungi incertae sedis</taxon>
        <taxon>Mucoromycota</taxon>
        <taxon>Mortierellomycotina</taxon>
        <taxon>Mortierellomycetes</taxon>
        <taxon>Mortierellales</taxon>
        <taxon>Mortierellaceae</taxon>
        <taxon>Linnemannia</taxon>
    </lineage>
</organism>
<feature type="compositionally biased region" description="Polar residues" evidence="1">
    <location>
        <begin position="287"/>
        <end position="296"/>
    </location>
</feature>
<feature type="compositionally biased region" description="Low complexity" evidence="1">
    <location>
        <begin position="523"/>
        <end position="533"/>
    </location>
</feature>
<gene>
    <name evidence="2" type="ORF">BGZ95_007050</name>
</gene>